<comment type="caution">
    <text evidence="1">The sequence shown here is derived from an EMBL/GenBank/DDBJ whole genome shotgun (WGS) entry which is preliminary data.</text>
</comment>
<sequence>EKIVEKKMAYYPNGQLRIANGLEEWSDFCPSNCDRHRVRFLRSNANGMGSKF</sequence>
<name>A0A8X6U7Q4_NEPPI</name>
<dbReference type="Proteomes" id="UP000887013">
    <property type="component" value="Unassembled WGS sequence"/>
</dbReference>
<organism evidence="1 2">
    <name type="scientific">Nephila pilipes</name>
    <name type="common">Giant wood spider</name>
    <name type="synonym">Nephila maculata</name>
    <dbReference type="NCBI Taxonomy" id="299642"/>
    <lineage>
        <taxon>Eukaryota</taxon>
        <taxon>Metazoa</taxon>
        <taxon>Ecdysozoa</taxon>
        <taxon>Arthropoda</taxon>
        <taxon>Chelicerata</taxon>
        <taxon>Arachnida</taxon>
        <taxon>Araneae</taxon>
        <taxon>Araneomorphae</taxon>
        <taxon>Entelegynae</taxon>
        <taxon>Araneoidea</taxon>
        <taxon>Nephilidae</taxon>
        <taxon>Nephila</taxon>
    </lineage>
</organism>
<protein>
    <submittedName>
        <fullName evidence="1">Uncharacterized protein</fullName>
    </submittedName>
</protein>
<keyword evidence="2" id="KW-1185">Reference proteome</keyword>
<feature type="non-terminal residue" evidence="1">
    <location>
        <position position="1"/>
    </location>
</feature>
<dbReference type="AlphaFoldDB" id="A0A8X6U7Q4"/>
<dbReference type="EMBL" id="BMAW01073948">
    <property type="protein sequence ID" value="GFT90051.1"/>
    <property type="molecule type" value="Genomic_DNA"/>
</dbReference>
<accession>A0A8X6U7Q4</accession>
<proteinExistence type="predicted"/>
<evidence type="ECO:0000313" key="2">
    <source>
        <dbReference type="Proteomes" id="UP000887013"/>
    </source>
</evidence>
<evidence type="ECO:0000313" key="1">
    <source>
        <dbReference type="EMBL" id="GFT90051.1"/>
    </source>
</evidence>
<reference evidence="1" key="1">
    <citation type="submission" date="2020-08" db="EMBL/GenBank/DDBJ databases">
        <title>Multicomponent nature underlies the extraordinary mechanical properties of spider dragline silk.</title>
        <authorList>
            <person name="Kono N."/>
            <person name="Nakamura H."/>
            <person name="Mori M."/>
            <person name="Yoshida Y."/>
            <person name="Ohtoshi R."/>
            <person name="Malay A.D."/>
            <person name="Moran D.A.P."/>
            <person name="Tomita M."/>
            <person name="Numata K."/>
            <person name="Arakawa K."/>
        </authorList>
    </citation>
    <scope>NUCLEOTIDE SEQUENCE</scope>
</reference>
<gene>
    <name evidence="1" type="ORF">NPIL_425501</name>
</gene>